<reference evidence="1" key="1">
    <citation type="journal article" date="2020" name="Nature">
        <title>Giant virus diversity and host interactions through global metagenomics.</title>
        <authorList>
            <person name="Schulz F."/>
            <person name="Roux S."/>
            <person name="Paez-Espino D."/>
            <person name="Jungbluth S."/>
            <person name="Walsh D.A."/>
            <person name="Denef V.J."/>
            <person name="McMahon K.D."/>
            <person name="Konstantinidis K.T."/>
            <person name="Eloe-Fadrosh E.A."/>
            <person name="Kyrpides N.C."/>
            <person name="Woyke T."/>
        </authorList>
    </citation>
    <scope>NUCLEOTIDE SEQUENCE</scope>
    <source>
        <strain evidence="1">GVMAG-M-3300020523-10</strain>
    </source>
</reference>
<name>A0A6C0CDG0_9ZZZZ</name>
<organism evidence="1">
    <name type="scientific">viral metagenome</name>
    <dbReference type="NCBI Taxonomy" id="1070528"/>
    <lineage>
        <taxon>unclassified sequences</taxon>
        <taxon>metagenomes</taxon>
        <taxon>organismal metagenomes</taxon>
    </lineage>
</organism>
<evidence type="ECO:0000313" key="1">
    <source>
        <dbReference type="EMBL" id="QHT01655.1"/>
    </source>
</evidence>
<proteinExistence type="predicted"/>
<protein>
    <submittedName>
        <fullName evidence="1">Uncharacterized protein</fullName>
    </submittedName>
</protein>
<dbReference type="AlphaFoldDB" id="A0A6C0CDG0"/>
<sequence>MLKQQMLIEKTNYEPHLNIELLTGAYIENKFKNICARTICDAYANEILIIEYLKYRMALEPHIFSDVTFAIDLPFVQHYIEYIKQVSMFCEDIPVITYVYNTLLREPGDRELWPHDKASLILDKIHCLFDIDENKLANDLIEVISEIYYNSLF</sequence>
<dbReference type="EMBL" id="MN739379">
    <property type="protein sequence ID" value="QHT01655.1"/>
    <property type="molecule type" value="Genomic_DNA"/>
</dbReference>
<accession>A0A6C0CDG0</accession>